<evidence type="ECO:0008006" key="4">
    <source>
        <dbReference type="Google" id="ProtNLM"/>
    </source>
</evidence>
<keyword evidence="3" id="KW-1185">Reference proteome</keyword>
<accession>A0A1I3DG40</accession>
<sequence>MVDSEMTRKRLHPKDLFTSQSPEARAWRAKQAEVDSEIEGLPRDPEAAALAAQMERDGVPDEEQIARLIAYFKMRSGNSSLE</sequence>
<dbReference type="AlphaFoldDB" id="A0A1I3DG40"/>
<name>A0A1I3DG40_9RHOB</name>
<dbReference type="EMBL" id="FOQH01000002">
    <property type="protein sequence ID" value="SFH85742.1"/>
    <property type="molecule type" value="Genomic_DNA"/>
</dbReference>
<organism evidence="2 3">
    <name type="scientific">Albimonas pacifica</name>
    <dbReference type="NCBI Taxonomy" id="1114924"/>
    <lineage>
        <taxon>Bacteria</taxon>
        <taxon>Pseudomonadati</taxon>
        <taxon>Pseudomonadota</taxon>
        <taxon>Alphaproteobacteria</taxon>
        <taxon>Rhodobacterales</taxon>
        <taxon>Paracoccaceae</taxon>
        <taxon>Albimonas</taxon>
    </lineage>
</organism>
<proteinExistence type="predicted"/>
<protein>
    <recommendedName>
        <fullName evidence="4">Antitoxin VbhA domain-containing protein</fullName>
    </recommendedName>
</protein>
<feature type="region of interest" description="Disordered" evidence="1">
    <location>
        <begin position="1"/>
        <end position="42"/>
    </location>
</feature>
<evidence type="ECO:0000313" key="3">
    <source>
        <dbReference type="Proteomes" id="UP000199377"/>
    </source>
</evidence>
<dbReference type="Proteomes" id="UP000199377">
    <property type="component" value="Unassembled WGS sequence"/>
</dbReference>
<evidence type="ECO:0000313" key="2">
    <source>
        <dbReference type="EMBL" id="SFH85742.1"/>
    </source>
</evidence>
<reference evidence="2 3" key="1">
    <citation type="submission" date="2016-10" db="EMBL/GenBank/DDBJ databases">
        <authorList>
            <person name="de Groot N.N."/>
        </authorList>
    </citation>
    <scope>NUCLEOTIDE SEQUENCE [LARGE SCALE GENOMIC DNA]</scope>
    <source>
        <strain evidence="2 3">CGMCC 1.11030</strain>
    </source>
</reference>
<gene>
    <name evidence="2" type="ORF">SAMN05216258_102574</name>
</gene>
<dbReference type="STRING" id="1114924.SAMN05216258_102574"/>
<evidence type="ECO:0000256" key="1">
    <source>
        <dbReference type="SAM" id="MobiDB-lite"/>
    </source>
</evidence>